<dbReference type="KEGG" id="mtuy:H3143_01800"/>
<reference evidence="2 3" key="1">
    <citation type="journal article" date="2017" name="Int. J. Syst. Evol. Microbiol.">
        <title>Mycoplasma tullyi sp. nov., isolated from penguins of the genus Spheniscus.</title>
        <authorList>
            <person name="Yavari C.A."/>
            <person name="Ramirez A.S."/>
            <person name="Nicholas R.A.J."/>
            <person name="Radford A.D."/>
            <person name="Darby A.C."/>
            <person name="Bradbury J.M."/>
        </authorList>
    </citation>
    <scope>NUCLEOTIDE SEQUENCE [LARGE SCALE GENOMIC DNA]</scope>
    <source>
        <strain evidence="2 3">56A97T</strain>
    </source>
</reference>
<dbReference type="Proteomes" id="UP000514704">
    <property type="component" value="Chromosome"/>
</dbReference>
<proteinExistence type="predicted"/>
<dbReference type="Gene3D" id="3.90.550.10">
    <property type="entry name" value="Spore Coat Polysaccharide Biosynthesis Protein SpsA, Chain A"/>
    <property type="match status" value="1"/>
</dbReference>
<dbReference type="AlphaFoldDB" id="A0A7D7U8M1"/>
<keyword evidence="2" id="KW-0808">Transferase</keyword>
<dbReference type="InterPro" id="IPR029044">
    <property type="entry name" value="Nucleotide-diphossugar_trans"/>
</dbReference>
<dbReference type="Pfam" id="PF00535">
    <property type="entry name" value="Glycos_transf_2"/>
    <property type="match status" value="1"/>
</dbReference>
<evidence type="ECO:0000259" key="1">
    <source>
        <dbReference type="Pfam" id="PF00535"/>
    </source>
</evidence>
<protein>
    <submittedName>
        <fullName evidence="2">Glycosyltransferase</fullName>
    </submittedName>
</protein>
<gene>
    <name evidence="2" type="ORF">H3143_01800</name>
</gene>
<keyword evidence="3" id="KW-1185">Reference proteome</keyword>
<name>A0A7D7U8M1_9MOLU</name>
<accession>A0A7D7U8M1</accession>
<dbReference type="SUPFAM" id="SSF53448">
    <property type="entry name" value="Nucleotide-diphospho-sugar transferases"/>
    <property type="match status" value="1"/>
</dbReference>
<organism evidence="2 3">
    <name type="scientific">Mycoplasma tullyi</name>
    <dbReference type="NCBI Taxonomy" id="1612150"/>
    <lineage>
        <taxon>Bacteria</taxon>
        <taxon>Bacillati</taxon>
        <taxon>Mycoplasmatota</taxon>
        <taxon>Mollicutes</taxon>
        <taxon>Mycoplasmataceae</taxon>
        <taxon>Mycoplasma</taxon>
    </lineage>
</organism>
<feature type="domain" description="Glycosyltransferase 2-like" evidence="1">
    <location>
        <begin position="25"/>
        <end position="146"/>
    </location>
</feature>
<dbReference type="GO" id="GO:0016740">
    <property type="term" value="F:transferase activity"/>
    <property type="evidence" value="ECO:0007669"/>
    <property type="project" value="UniProtKB-KW"/>
</dbReference>
<evidence type="ECO:0000313" key="2">
    <source>
        <dbReference type="EMBL" id="QMT98848.1"/>
    </source>
</evidence>
<evidence type="ECO:0000313" key="3">
    <source>
        <dbReference type="Proteomes" id="UP000514704"/>
    </source>
</evidence>
<dbReference type="InterPro" id="IPR001173">
    <property type="entry name" value="Glyco_trans_2-like"/>
</dbReference>
<sequence length="336" mass="39643">MLCYIINRIMSNLSIIYYLSQEVMNLKSSLNSLFNINNLKDHELIFINDDANENVIKIWQEELGKQSGLNYQIVNVSQSLGMSEAYNLGARIANGEFTLFTNQLIVFKPNFLDDLSDAIEGLDEDVDLINFMIDEPAFYDQKKELSSNKDKKLLIYDQFSIDLISKHSLNFYDKVFRTKMLVDNKIKFNVTHYQPGIFILKVYGKAKKAAVLKKILTKRRKEISLNNNIYDVLFQINQVNQLKKYNEWDASYDEKLEFCAIVMAFYHFISLMINSNFSDREKQNAIKIAKELVFRLYPKYEKNKFFQLIDNPNWKNYFIKFKPRLSWIQAKFNADK</sequence>
<dbReference type="EMBL" id="CP059674">
    <property type="protein sequence ID" value="QMT98848.1"/>
    <property type="molecule type" value="Genomic_DNA"/>
</dbReference>